<dbReference type="AlphaFoldDB" id="A0AAN9LG25"/>
<gene>
    <name evidence="1" type="ORF">VNO80_27157</name>
</gene>
<organism evidence="1 2">
    <name type="scientific">Phaseolus coccineus</name>
    <name type="common">Scarlet runner bean</name>
    <name type="synonym">Phaseolus multiflorus</name>
    <dbReference type="NCBI Taxonomy" id="3886"/>
    <lineage>
        <taxon>Eukaryota</taxon>
        <taxon>Viridiplantae</taxon>
        <taxon>Streptophyta</taxon>
        <taxon>Embryophyta</taxon>
        <taxon>Tracheophyta</taxon>
        <taxon>Spermatophyta</taxon>
        <taxon>Magnoliopsida</taxon>
        <taxon>eudicotyledons</taxon>
        <taxon>Gunneridae</taxon>
        <taxon>Pentapetalae</taxon>
        <taxon>rosids</taxon>
        <taxon>fabids</taxon>
        <taxon>Fabales</taxon>
        <taxon>Fabaceae</taxon>
        <taxon>Papilionoideae</taxon>
        <taxon>50 kb inversion clade</taxon>
        <taxon>NPAAA clade</taxon>
        <taxon>indigoferoid/millettioid clade</taxon>
        <taxon>Phaseoleae</taxon>
        <taxon>Phaseolus</taxon>
    </lineage>
</organism>
<protein>
    <submittedName>
        <fullName evidence="1">Uncharacterized protein</fullName>
    </submittedName>
</protein>
<proteinExistence type="predicted"/>
<evidence type="ECO:0000313" key="1">
    <source>
        <dbReference type="EMBL" id="KAK7335365.1"/>
    </source>
</evidence>
<name>A0AAN9LG25_PHACN</name>
<sequence length="74" mass="8606">MIESLNLSSAWLQTHSHSLVRHTVYYSLLSTHQQQPLLLLWKKKQKVPDEDASVWSLAFASILMNPFHGFWSIL</sequence>
<dbReference type="Proteomes" id="UP001374584">
    <property type="component" value="Unassembled WGS sequence"/>
</dbReference>
<accession>A0AAN9LG25</accession>
<reference evidence="1 2" key="1">
    <citation type="submission" date="2024-01" db="EMBL/GenBank/DDBJ databases">
        <title>The genomes of 5 underutilized Papilionoideae crops provide insights into root nodulation and disease resistanc.</title>
        <authorList>
            <person name="Jiang F."/>
        </authorList>
    </citation>
    <scope>NUCLEOTIDE SEQUENCE [LARGE SCALE GENOMIC DNA]</scope>
    <source>
        <strain evidence="1">JINMINGXINNONG_FW02</strain>
        <tissue evidence="1">Leaves</tissue>
    </source>
</reference>
<keyword evidence="2" id="KW-1185">Reference proteome</keyword>
<dbReference type="EMBL" id="JAYMYR010000010">
    <property type="protein sequence ID" value="KAK7335365.1"/>
    <property type="molecule type" value="Genomic_DNA"/>
</dbReference>
<comment type="caution">
    <text evidence="1">The sequence shown here is derived from an EMBL/GenBank/DDBJ whole genome shotgun (WGS) entry which is preliminary data.</text>
</comment>
<evidence type="ECO:0000313" key="2">
    <source>
        <dbReference type="Proteomes" id="UP001374584"/>
    </source>
</evidence>